<sequence>MTAVVYAVVLFCNMAIVQTKSALFLPSCDCA</sequence>
<evidence type="ECO:0000313" key="1">
    <source>
        <dbReference type="EMBL" id="SMA50541.1"/>
    </source>
</evidence>
<dbReference type="AlphaFoldDB" id="A0A1X7AQE1"/>
<gene>
    <name evidence="1" type="ORF">EHSB41UT_04352</name>
</gene>
<reference evidence="1 2" key="1">
    <citation type="submission" date="2017-03" db="EMBL/GenBank/DDBJ databases">
        <authorList>
            <person name="Afonso C.L."/>
            <person name="Miller P.J."/>
            <person name="Scott M.A."/>
            <person name="Spackman E."/>
            <person name="Goraichik I."/>
            <person name="Dimitrov K.M."/>
            <person name="Suarez D.L."/>
            <person name="Swayne D.E."/>
        </authorList>
    </citation>
    <scope>NUCLEOTIDE SEQUENCE [LARGE SCALE GENOMIC DNA]</scope>
    <source>
        <strain evidence="1">SB41UT1</strain>
    </source>
</reference>
<dbReference type="Proteomes" id="UP000196573">
    <property type="component" value="Unassembled WGS sequence"/>
</dbReference>
<name>A0A1X7AQE1_9GAMM</name>
<dbReference type="EMBL" id="FWPT01000013">
    <property type="protein sequence ID" value="SMA50541.1"/>
    <property type="molecule type" value="Genomic_DNA"/>
</dbReference>
<accession>A0A1X7AQE1</accession>
<keyword evidence="2" id="KW-1185">Reference proteome</keyword>
<proteinExistence type="predicted"/>
<evidence type="ECO:0000313" key="2">
    <source>
        <dbReference type="Proteomes" id="UP000196573"/>
    </source>
</evidence>
<organism evidence="1 2">
    <name type="scientific">Parendozoicomonas haliclonae</name>
    <dbReference type="NCBI Taxonomy" id="1960125"/>
    <lineage>
        <taxon>Bacteria</taxon>
        <taxon>Pseudomonadati</taxon>
        <taxon>Pseudomonadota</taxon>
        <taxon>Gammaproteobacteria</taxon>
        <taxon>Oceanospirillales</taxon>
        <taxon>Endozoicomonadaceae</taxon>
        <taxon>Parendozoicomonas</taxon>
    </lineage>
</organism>
<protein>
    <submittedName>
        <fullName evidence="1">Uncharacterized protein</fullName>
    </submittedName>
</protein>